<proteinExistence type="inferred from homology"/>
<gene>
    <name evidence="6" type="primary">LOC106467231</name>
</gene>
<accession>A0ABM1T5B7</accession>
<evidence type="ECO:0000313" key="5">
    <source>
        <dbReference type="Proteomes" id="UP000694941"/>
    </source>
</evidence>
<sequence>MACATLKRSSEWDPLLSPNSGRPAKRRRCMPVTLTVPSAIPPTNRRPHEISHSPFEEMSTDLSSGQIAANIREEMRRLQRHKQMHFFLSGNQTPDYPLVSIGTSPSVGSQGQGLQSATRKDQPLFTFRQVGLICERMLKERETQIKEEYDHVLNTKLAVSIMWYLPVCANMFCDEGDQKQKLCSLYGHELEWSDDIDDH</sequence>
<keyword evidence="5" id="KW-1185">Reference proteome</keyword>
<reference evidence="6" key="1">
    <citation type="submission" date="2025-08" db="UniProtKB">
        <authorList>
            <consortium name="RefSeq"/>
        </authorList>
    </citation>
    <scope>IDENTIFICATION</scope>
    <source>
        <tissue evidence="6">Muscle</tissue>
    </source>
</reference>
<dbReference type="PANTHER" id="PTHR13293">
    <property type="entry name" value="AKIRIN-RELATED"/>
    <property type="match status" value="1"/>
</dbReference>
<evidence type="ECO:0000256" key="3">
    <source>
        <dbReference type="ARBA" id="ARBA00023242"/>
    </source>
</evidence>
<dbReference type="CDD" id="cd22240">
    <property type="entry name" value="akirin"/>
    <property type="match status" value="1"/>
</dbReference>
<dbReference type="InterPro" id="IPR024132">
    <property type="entry name" value="Akirin"/>
</dbReference>
<feature type="compositionally biased region" description="Basic and acidic residues" evidence="4">
    <location>
        <begin position="46"/>
        <end position="55"/>
    </location>
</feature>
<evidence type="ECO:0000256" key="2">
    <source>
        <dbReference type="ARBA" id="ARBA00005625"/>
    </source>
</evidence>
<protein>
    <submittedName>
        <fullName evidence="6">Akirin-2-like isoform X1</fullName>
    </submittedName>
</protein>
<dbReference type="RefSeq" id="XP_022251073.1">
    <property type="nucleotide sequence ID" value="XM_022395365.1"/>
</dbReference>
<dbReference type="Proteomes" id="UP000694941">
    <property type="component" value="Unplaced"/>
</dbReference>
<comment type="subcellular location">
    <subcellularLocation>
        <location evidence="1">Nucleus</location>
    </subcellularLocation>
</comment>
<comment type="similarity">
    <text evidence="2">Belongs to the akirin family.</text>
</comment>
<evidence type="ECO:0000256" key="4">
    <source>
        <dbReference type="SAM" id="MobiDB-lite"/>
    </source>
</evidence>
<dbReference type="GeneID" id="106467231"/>
<organism evidence="5 6">
    <name type="scientific">Limulus polyphemus</name>
    <name type="common">Atlantic horseshoe crab</name>
    <dbReference type="NCBI Taxonomy" id="6850"/>
    <lineage>
        <taxon>Eukaryota</taxon>
        <taxon>Metazoa</taxon>
        <taxon>Ecdysozoa</taxon>
        <taxon>Arthropoda</taxon>
        <taxon>Chelicerata</taxon>
        <taxon>Merostomata</taxon>
        <taxon>Xiphosura</taxon>
        <taxon>Limulidae</taxon>
        <taxon>Limulus</taxon>
    </lineage>
</organism>
<dbReference type="PANTHER" id="PTHR13293:SF6">
    <property type="entry name" value="AKIRIN-RELATED"/>
    <property type="match status" value="1"/>
</dbReference>
<evidence type="ECO:0000313" key="6">
    <source>
        <dbReference type="RefSeq" id="XP_022251073.1"/>
    </source>
</evidence>
<evidence type="ECO:0000256" key="1">
    <source>
        <dbReference type="ARBA" id="ARBA00004123"/>
    </source>
</evidence>
<keyword evidence="3" id="KW-0539">Nucleus</keyword>
<feature type="region of interest" description="Disordered" evidence="4">
    <location>
        <begin position="1"/>
        <end position="62"/>
    </location>
</feature>
<name>A0ABM1T5B7_LIMPO</name>